<evidence type="ECO:0000313" key="2">
    <source>
        <dbReference type="EMBL" id="CAA9421336.1"/>
    </source>
</evidence>
<dbReference type="EMBL" id="CADCTY010002409">
    <property type="protein sequence ID" value="CAA9421336.1"/>
    <property type="molecule type" value="Genomic_DNA"/>
</dbReference>
<feature type="compositionally biased region" description="Polar residues" evidence="1">
    <location>
        <begin position="31"/>
        <end position="49"/>
    </location>
</feature>
<accession>A0A6J4PW36</accession>
<dbReference type="AlphaFoldDB" id="A0A6J4PW36"/>
<organism evidence="2">
    <name type="scientific">uncultured Leptolyngbya sp</name>
    <dbReference type="NCBI Taxonomy" id="332963"/>
    <lineage>
        <taxon>Bacteria</taxon>
        <taxon>Bacillati</taxon>
        <taxon>Cyanobacteriota</taxon>
        <taxon>Cyanophyceae</taxon>
        <taxon>Leptolyngbyales</taxon>
        <taxon>Leptolyngbyaceae</taxon>
        <taxon>Leptolyngbya group</taxon>
        <taxon>Leptolyngbya</taxon>
        <taxon>environmental samples</taxon>
    </lineage>
</organism>
<name>A0A6J4PW36_9CYAN</name>
<sequence>MSRIVVAVLILFAVLAGLRFSNSSLFQRNASNQLDSPASQTRSTGFNADSTGTSSATGAMSQSTRYQNQPGTAPGTTPLPPNQQPAIPAGW</sequence>
<feature type="compositionally biased region" description="Low complexity" evidence="1">
    <location>
        <begin position="50"/>
        <end position="76"/>
    </location>
</feature>
<gene>
    <name evidence="2" type="ORF">AVDCRST_MAG94-7011</name>
</gene>
<reference evidence="2" key="1">
    <citation type="submission" date="2020-02" db="EMBL/GenBank/DDBJ databases">
        <authorList>
            <person name="Meier V. D."/>
        </authorList>
    </citation>
    <scope>NUCLEOTIDE SEQUENCE</scope>
    <source>
        <strain evidence="2">AVDCRST_MAG94</strain>
    </source>
</reference>
<feature type="region of interest" description="Disordered" evidence="1">
    <location>
        <begin position="31"/>
        <end position="91"/>
    </location>
</feature>
<evidence type="ECO:0000256" key="1">
    <source>
        <dbReference type="SAM" id="MobiDB-lite"/>
    </source>
</evidence>
<proteinExistence type="predicted"/>
<protein>
    <submittedName>
        <fullName evidence="2">Uncharacterized protein</fullName>
    </submittedName>
</protein>